<reference evidence="1 2" key="1">
    <citation type="submission" date="2022-04" db="EMBL/GenBank/DDBJ databases">
        <title>Genome sequence of soybean root-associated Caulobacter segnis RL271.</title>
        <authorList>
            <person name="Longley R."/>
            <person name="Bonito G."/>
            <person name="Trigodet F."/>
            <person name="Crosson S."/>
            <person name="Fiebig A."/>
        </authorList>
    </citation>
    <scope>NUCLEOTIDE SEQUENCE [LARGE SCALE GENOMIC DNA]</scope>
    <source>
        <strain evidence="1 2">RL271</strain>
    </source>
</reference>
<dbReference type="Pfam" id="PF13489">
    <property type="entry name" value="Methyltransf_23"/>
    <property type="match status" value="1"/>
</dbReference>
<dbReference type="InterPro" id="IPR029063">
    <property type="entry name" value="SAM-dependent_MTases_sf"/>
</dbReference>
<gene>
    <name evidence="1" type="ORF">MZV50_12995</name>
</gene>
<proteinExistence type="predicted"/>
<evidence type="ECO:0000313" key="1">
    <source>
        <dbReference type="EMBL" id="USQ98401.1"/>
    </source>
</evidence>
<dbReference type="EMBL" id="CP096040">
    <property type="protein sequence ID" value="USQ98401.1"/>
    <property type="molecule type" value="Genomic_DNA"/>
</dbReference>
<keyword evidence="2" id="KW-1185">Reference proteome</keyword>
<protein>
    <submittedName>
        <fullName evidence="1">Class I SAM-dependent methyltransferase</fullName>
    </submittedName>
</protein>
<keyword evidence="1" id="KW-0808">Transferase</keyword>
<evidence type="ECO:0000313" key="2">
    <source>
        <dbReference type="Proteomes" id="UP001057520"/>
    </source>
</evidence>
<dbReference type="Gene3D" id="3.40.50.150">
    <property type="entry name" value="Vaccinia Virus protein VP39"/>
    <property type="match status" value="1"/>
</dbReference>
<dbReference type="GO" id="GO:0032259">
    <property type="term" value="P:methylation"/>
    <property type="evidence" value="ECO:0007669"/>
    <property type="project" value="UniProtKB-KW"/>
</dbReference>
<dbReference type="SUPFAM" id="SSF53335">
    <property type="entry name" value="S-adenosyl-L-methionine-dependent methyltransferases"/>
    <property type="match status" value="1"/>
</dbReference>
<dbReference type="GO" id="GO:0008168">
    <property type="term" value="F:methyltransferase activity"/>
    <property type="evidence" value="ECO:0007669"/>
    <property type="project" value="UniProtKB-KW"/>
</dbReference>
<dbReference type="PANTHER" id="PTHR43464:SF83">
    <property type="entry name" value="MALONYL-[ACYL-CARRIER PROTEIN] O-METHYLTRANSFERASE"/>
    <property type="match status" value="1"/>
</dbReference>
<keyword evidence="1" id="KW-0489">Methyltransferase</keyword>
<organism evidence="1 2">
    <name type="scientific">Caulobacter segnis</name>
    <dbReference type="NCBI Taxonomy" id="88688"/>
    <lineage>
        <taxon>Bacteria</taxon>
        <taxon>Pseudomonadati</taxon>
        <taxon>Pseudomonadota</taxon>
        <taxon>Alphaproteobacteria</taxon>
        <taxon>Caulobacterales</taxon>
        <taxon>Caulobacteraceae</taxon>
        <taxon>Caulobacter</taxon>
    </lineage>
</organism>
<dbReference type="Proteomes" id="UP001057520">
    <property type="component" value="Chromosome"/>
</dbReference>
<name>A0ABY5A039_9CAUL</name>
<dbReference type="PANTHER" id="PTHR43464">
    <property type="entry name" value="METHYLTRANSFERASE"/>
    <property type="match status" value="1"/>
</dbReference>
<dbReference type="CDD" id="cd02440">
    <property type="entry name" value="AdoMet_MTases"/>
    <property type="match status" value="1"/>
</dbReference>
<sequence length="222" mass="25174">MAYLRWRRFTELASLDRPWLGELFMRKRNKPIVAAPVEKWDAEYQDGIYDRLNRSEQRHHHRLLAAVIGDRWPNPRVLEIGAGEGVFYEALRAHRPARYVGVDFSRPAIERGETRLAPEIAIGEVKMLLGDGRTFATDETFDVVVFSECVEHLGEVEDLVAHYAPNLKPGGAVGLTMWLALKPLRLWHCLKAMGQVLDEAVINTPWGGGWLVAVVRPKDAVE</sequence>
<accession>A0ABY5A039</accession>